<dbReference type="EMBL" id="JOJR01000213">
    <property type="protein sequence ID" value="RCN42011.1"/>
    <property type="molecule type" value="Genomic_DNA"/>
</dbReference>
<name>A0A368GCB9_ANCCA</name>
<dbReference type="PANTHER" id="PTHR31362:SF0">
    <property type="entry name" value="EXOSTOSIN DOMAIN-CONTAINING PROTEIN-RELATED"/>
    <property type="match status" value="1"/>
</dbReference>
<comment type="caution">
    <text evidence="1">The sequence shown here is derived from an EMBL/GenBank/DDBJ whole genome shotgun (WGS) entry which is preliminary data.</text>
</comment>
<keyword evidence="2" id="KW-1185">Reference proteome</keyword>
<reference evidence="1 2" key="1">
    <citation type="submission" date="2014-10" db="EMBL/GenBank/DDBJ databases">
        <title>Draft genome of the hookworm Ancylostoma caninum.</title>
        <authorList>
            <person name="Mitreva M."/>
        </authorList>
    </citation>
    <scope>NUCLEOTIDE SEQUENCE [LARGE SCALE GENOMIC DNA]</scope>
    <source>
        <strain evidence="1 2">Baltimore</strain>
    </source>
</reference>
<dbReference type="Proteomes" id="UP000252519">
    <property type="component" value="Unassembled WGS sequence"/>
</dbReference>
<dbReference type="STRING" id="29170.A0A368GCB9"/>
<evidence type="ECO:0000313" key="2">
    <source>
        <dbReference type="Proteomes" id="UP000252519"/>
    </source>
</evidence>
<protein>
    <submittedName>
        <fullName evidence="1">Uncharacterized protein</fullName>
    </submittedName>
</protein>
<proteinExistence type="predicted"/>
<dbReference type="Pfam" id="PF03385">
    <property type="entry name" value="STELLO"/>
    <property type="match status" value="1"/>
</dbReference>
<dbReference type="PANTHER" id="PTHR31362">
    <property type="entry name" value="GLYCOSYLTRANSFERASE STELLO1-RELATED"/>
    <property type="match status" value="1"/>
</dbReference>
<gene>
    <name evidence="1" type="ORF">ANCCAN_11994</name>
</gene>
<evidence type="ECO:0000313" key="1">
    <source>
        <dbReference type="EMBL" id="RCN42011.1"/>
    </source>
</evidence>
<dbReference type="AlphaFoldDB" id="A0A368GCB9"/>
<dbReference type="OrthoDB" id="10464709at2759"/>
<organism evidence="1 2">
    <name type="scientific">Ancylostoma caninum</name>
    <name type="common">Dog hookworm</name>
    <dbReference type="NCBI Taxonomy" id="29170"/>
    <lineage>
        <taxon>Eukaryota</taxon>
        <taxon>Metazoa</taxon>
        <taxon>Ecdysozoa</taxon>
        <taxon>Nematoda</taxon>
        <taxon>Chromadorea</taxon>
        <taxon>Rhabditida</taxon>
        <taxon>Rhabditina</taxon>
        <taxon>Rhabditomorpha</taxon>
        <taxon>Strongyloidea</taxon>
        <taxon>Ancylostomatidae</taxon>
        <taxon>Ancylostomatinae</taxon>
        <taxon>Ancylostoma</taxon>
    </lineage>
</organism>
<sequence>MQNMSSQLTAGKRAQPLIFGSSRFIVRILHGTHGIPFSIEGLSSHYICLTWCHLGGCLFENKQDTYLQAARIVEFLHKWECFQGEASACTVLLAEEFSKEGFWDDAEAELIKEWVHDLRTIGYQFPTRSNHTGYAVREDIRGANCRRANVEFERKSANTVEKKSAEKLKLFDELADWCGDAASSDVLHKMPSPRHLAKSHAESRVLTNLEKSVGGLFCTMQYLSLILQNGIAELVGRYAFLENSERLYSAAKGARVHYPRKQEEKGGGELHPVAKVMSLANGSSGL</sequence>
<dbReference type="InterPro" id="IPR005049">
    <property type="entry name" value="STL-like"/>
</dbReference>
<accession>A0A368GCB9</accession>